<organism evidence="8 9">
    <name type="scientific">Rhizopus oryzae</name>
    <name type="common">Mucormycosis agent</name>
    <name type="synonym">Rhizopus arrhizus var. delemar</name>
    <dbReference type="NCBI Taxonomy" id="64495"/>
    <lineage>
        <taxon>Eukaryota</taxon>
        <taxon>Fungi</taxon>
        <taxon>Fungi incertae sedis</taxon>
        <taxon>Mucoromycota</taxon>
        <taxon>Mucoromycotina</taxon>
        <taxon>Mucoromycetes</taxon>
        <taxon>Mucorales</taxon>
        <taxon>Mucorineae</taxon>
        <taxon>Rhizopodaceae</taxon>
        <taxon>Rhizopus</taxon>
    </lineage>
</organism>
<evidence type="ECO:0000256" key="3">
    <source>
        <dbReference type="ARBA" id="ARBA00023055"/>
    </source>
</evidence>
<comment type="caution">
    <text evidence="8">The sequence shown here is derived from an EMBL/GenBank/DDBJ whole genome shotgun (WGS) entry which is preliminary data.</text>
</comment>
<name>A0A9P7BNC5_RHIOR</name>
<dbReference type="PANTHER" id="PTHR46980">
    <property type="entry name" value="TRICALBIN-1-RELATED"/>
    <property type="match status" value="1"/>
</dbReference>
<feature type="transmembrane region" description="Helical" evidence="6">
    <location>
        <begin position="168"/>
        <end position="185"/>
    </location>
</feature>
<keyword evidence="3" id="KW-0445">Lipid transport</keyword>
<evidence type="ECO:0000256" key="2">
    <source>
        <dbReference type="ARBA" id="ARBA00022448"/>
    </source>
</evidence>
<sequence length="395" mass="44483">MEEEKKLVELSESLTPADKRAAMEERAKVVLDSLPGKPSAVLTNDQGTNDTKTVDSAIAAAESKPIKRTMTATPGSFTSSNTGEKIGWNAFSKLPNPGDEQALDALGTQLGLDTVINMYRGLRTEVKNENDVVSQFLKEAYYGEWYHNAAVMLFAVTFTWFLTRCGGGLMACLVVGAFLSTYYQTSIRRLRRNVRDDIQRELSVNRLETESETADWINHFMSRFWLIYEPVLSAQIIETADSILVDSTPAFLDSIRLTSFTLGTKAPRIESIKTITKTEPNVVCMDWKFSFVPNDTLDMTERDLQSKVNPKIVITVRVGKGMLGAGMPILLEDLAFSGHLRLKFRMFNEFPHIKTVEASFLEKPMFDYVLKPVGGETFGFDINNFFFFFWAIINF</sequence>
<dbReference type="GO" id="GO:0006869">
    <property type="term" value="P:lipid transport"/>
    <property type="evidence" value="ECO:0007669"/>
    <property type="project" value="UniProtKB-KW"/>
</dbReference>
<keyword evidence="2" id="KW-0813">Transport</keyword>
<proteinExistence type="predicted"/>
<dbReference type="PANTHER" id="PTHR46980:SF2">
    <property type="entry name" value="TRICALBIN-1-RELATED"/>
    <property type="match status" value="1"/>
</dbReference>
<evidence type="ECO:0000259" key="7">
    <source>
        <dbReference type="PROSITE" id="PS51847"/>
    </source>
</evidence>
<dbReference type="GO" id="GO:0008289">
    <property type="term" value="F:lipid binding"/>
    <property type="evidence" value="ECO:0007669"/>
    <property type="project" value="UniProtKB-KW"/>
</dbReference>
<keyword evidence="4" id="KW-0446">Lipid-binding</keyword>
<keyword evidence="9" id="KW-1185">Reference proteome</keyword>
<reference evidence="8" key="1">
    <citation type="journal article" date="2020" name="Microb. Genom.">
        <title>Genetic diversity of clinical and environmental Mucorales isolates obtained from an investigation of mucormycosis cases among solid organ transplant recipients.</title>
        <authorList>
            <person name="Nguyen M.H."/>
            <person name="Kaul D."/>
            <person name="Muto C."/>
            <person name="Cheng S.J."/>
            <person name="Richter R.A."/>
            <person name="Bruno V.M."/>
            <person name="Liu G."/>
            <person name="Beyhan S."/>
            <person name="Sundermann A.J."/>
            <person name="Mounaud S."/>
            <person name="Pasculle A.W."/>
            <person name="Nierman W.C."/>
            <person name="Driscoll E."/>
            <person name="Cumbie R."/>
            <person name="Clancy C.J."/>
            <person name="Dupont C.L."/>
        </authorList>
    </citation>
    <scope>NUCLEOTIDE SEQUENCE</scope>
    <source>
        <strain evidence="8">GL11</strain>
    </source>
</reference>
<evidence type="ECO:0000256" key="5">
    <source>
        <dbReference type="ARBA" id="ARBA00023136"/>
    </source>
</evidence>
<keyword evidence="6" id="KW-0812">Transmembrane</keyword>
<dbReference type="CDD" id="cd21678">
    <property type="entry name" value="SMP_TCB"/>
    <property type="match status" value="1"/>
</dbReference>
<evidence type="ECO:0000256" key="4">
    <source>
        <dbReference type="ARBA" id="ARBA00023121"/>
    </source>
</evidence>
<dbReference type="PROSITE" id="PS51847">
    <property type="entry name" value="SMP"/>
    <property type="match status" value="1"/>
</dbReference>
<accession>A0A9P7BNC5</accession>
<evidence type="ECO:0000256" key="6">
    <source>
        <dbReference type="SAM" id="Phobius"/>
    </source>
</evidence>
<keyword evidence="6" id="KW-1133">Transmembrane helix</keyword>
<evidence type="ECO:0000256" key="1">
    <source>
        <dbReference type="ARBA" id="ARBA00004370"/>
    </source>
</evidence>
<dbReference type="InterPro" id="IPR052455">
    <property type="entry name" value="Tricalbin_domain"/>
</dbReference>
<keyword evidence="5 6" id="KW-0472">Membrane</keyword>
<dbReference type="GO" id="GO:0016020">
    <property type="term" value="C:membrane"/>
    <property type="evidence" value="ECO:0007669"/>
    <property type="project" value="UniProtKB-SubCell"/>
</dbReference>
<evidence type="ECO:0000313" key="9">
    <source>
        <dbReference type="Proteomes" id="UP000716291"/>
    </source>
</evidence>
<dbReference type="AlphaFoldDB" id="A0A9P7BNC5"/>
<gene>
    <name evidence="8" type="ORF">G6F64_010487</name>
</gene>
<feature type="domain" description="SMP-LTD" evidence="7">
    <location>
        <begin position="210"/>
        <end position="395"/>
    </location>
</feature>
<protein>
    <recommendedName>
        <fullName evidence="7">SMP-LTD domain-containing protein</fullName>
    </recommendedName>
</protein>
<dbReference type="EMBL" id="JAANQT010002186">
    <property type="protein sequence ID" value="KAG1302962.1"/>
    <property type="molecule type" value="Genomic_DNA"/>
</dbReference>
<dbReference type="Proteomes" id="UP000716291">
    <property type="component" value="Unassembled WGS sequence"/>
</dbReference>
<evidence type="ECO:0000313" key="8">
    <source>
        <dbReference type="EMBL" id="KAG1302962.1"/>
    </source>
</evidence>
<dbReference type="InterPro" id="IPR031468">
    <property type="entry name" value="SMP_LBD"/>
</dbReference>
<comment type="subcellular location">
    <subcellularLocation>
        <location evidence="1">Membrane</location>
    </subcellularLocation>
</comment>